<protein>
    <submittedName>
        <fullName evidence="1">Uncharacterized protein</fullName>
    </submittedName>
</protein>
<dbReference type="EMBL" id="BJZV01000076">
    <property type="protein sequence ID" value="GEP12800.1"/>
    <property type="molecule type" value="Genomic_DNA"/>
</dbReference>
<organism evidence="1 2">
    <name type="scientific">Methylobacterium gnaphalii</name>
    <dbReference type="NCBI Taxonomy" id="1010610"/>
    <lineage>
        <taxon>Bacteria</taxon>
        <taxon>Pseudomonadati</taxon>
        <taxon>Pseudomonadota</taxon>
        <taxon>Alphaproteobacteria</taxon>
        <taxon>Hyphomicrobiales</taxon>
        <taxon>Methylobacteriaceae</taxon>
        <taxon>Methylobacterium</taxon>
    </lineage>
</organism>
<name>A0A512JS75_9HYPH</name>
<reference evidence="1 2" key="1">
    <citation type="submission" date="2019-07" db="EMBL/GenBank/DDBJ databases">
        <title>Whole genome shotgun sequence of Methylobacterium gnaphalii NBRC 107716.</title>
        <authorList>
            <person name="Hosoyama A."/>
            <person name="Uohara A."/>
            <person name="Ohji S."/>
            <person name="Ichikawa N."/>
        </authorList>
    </citation>
    <scope>NUCLEOTIDE SEQUENCE [LARGE SCALE GENOMIC DNA]</scope>
    <source>
        <strain evidence="1 2">NBRC 107716</strain>
    </source>
</reference>
<sequence>MADLLWFSDKQWAVMEPSRRHNKLGRSVKMVGRSSLAFYLSSFGLPLARLLNA</sequence>
<accession>A0A512JS75</accession>
<comment type="caution">
    <text evidence="1">The sequence shown here is derived from an EMBL/GenBank/DDBJ whole genome shotgun (WGS) entry which is preliminary data.</text>
</comment>
<proteinExistence type="predicted"/>
<dbReference type="Proteomes" id="UP000321750">
    <property type="component" value="Unassembled WGS sequence"/>
</dbReference>
<evidence type="ECO:0000313" key="2">
    <source>
        <dbReference type="Proteomes" id="UP000321750"/>
    </source>
</evidence>
<evidence type="ECO:0000313" key="1">
    <source>
        <dbReference type="EMBL" id="GEP12800.1"/>
    </source>
</evidence>
<gene>
    <name evidence="1" type="ORF">MGN01_46450</name>
</gene>
<dbReference type="AlphaFoldDB" id="A0A512JS75"/>
<keyword evidence="2" id="KW-1185">Reference proteome</keyword>